<keyword evidence="1" id="KW-1133">Transmembrane helix</keyword>
<evidence type="ECO:0000259" key="2">
    <source>
        <dbReference type="Pfam" id="PF23143"/>
    </source>
</evidence>
<feature type="transmembrane region" description="Helical" evidence="1">
    <location>
        <begin position="30"/>
        <end position="47"/>
    </location>
</feature>
<organism evidence="3 4">
    <name type="scientific">Cyphellophora attinorum</name>
    <dbReference type="NCBI Taxonomy" id="1664694"/>
    <lineage>
        <taxon>Eukaryota</taxon>
        <taxon>Fungi</taxon>
        <taxon>Dikarya</taxon>
        <taxon>Ascomycota</taxon>
        <taxon>Pezizomycotina</taxon>
        <taxon>Eurotiomycetes</taxon>
        <taxon>Chaetothyriomycetidae</taxon>
        <taxon>Chaetothyriales</taxon>
        <taxon>Cyphellophoraceae</taxon>
        <taxon>Cyphellophora</taxon>
    </lineage>
</organism>
<name>A0A0N1HBR6_9EURO</name>
<evidence type="ECO:0000256" key="1">
    <source>
        <dbReference type="SAM" id="Phobius"/>
    </source>
</evidence>
<keyword evidence="4" id="KW-1185">Reference proteome</keyword>
<keyword evidence="1" id="KW-0812">Transmembrane</keyword>
<sequence length="151" mass="17411">MAEAPSKLVNNEQIQAASLHNPRPLFLRQYVWPFTILWPIFLAVYTNEDLYDDYIDGKEWTFVWVATIATLQSLAWLSTKWSVSVATTFTTYKAHSVDEASLIKVIPITNSGTPQICKLEREADGRTSFLYQKRRFIYYPDKATLRLSPSL</sequence>
<feature type="transmembrane region" description="Helical" evidence="1">
    <location>
        <begin position="59"/>
        <end position="77"/>
    </location>
</feature>
<feature type="domain" description="P5A-ATPase transmembrane helical hairpin" evidence="2">
    <location>
        <begin position="23"/>
        <end position="94"/>
    </location>
</feature>
<evidence type="ECO:0000313" key="4">
    <source>
        <dbReference type="Proteomes" id="UP000038010"/>
    </source>
</evidence>
<reference evidence="3 4" key="1">
    <citation type="submission" date="2015-06" db="EMBL/GenBank/DDBJ databases">
        <title>Draft genome of the ant-associated black yeast Phialophora attae CBS 131958.</title>
        <authorList>
            <person name="Moreno L.F."/>
            <person name="Stielow B.J."/>
            <person name="de Hoog S."/>
            <person name="Vicente V.A."/>
            <person name="Weiss V.A."/>
            <person name="de Vries M."/>
            <person name="Cruz L.M."/>
            <person name="Souza E.M."/>
        </authorList>
    </citation>
    <scope>NUCLEOTIDE SEQUENCE [LARGE SCALE GENOMIC DNA]</scope>
    <source>
        <strain evidence="3 4">CBS 131958</strain>
    </source>
</reference>
<evidence type="ECO:0000313" key="3">
    <source>
        <dbReference type="EMBL" id="KPI40875.1"/>
    </source>
</evidence>
<dbReference type="STRING" id="1664694.A0A0N1HBR6"/>
<dbReference type="EMBL" id="LFJN01000011">
    <property type="protein sequence ID" value="KPI40875.1"/>
    <property type="molecule type" value="Genomic_DNA"/>
</dbReference>
<gene>
    <name evidence="3" type="ORF">AB675_10546</name>
</gene>
<dbReference type="RefSeq" id="XP_018000838.1">
    <property type="nucleotide sequence ID" value="XM_018139325.1"/>
</dbReference>
<accession>A0A0N1HBR6</accession>
<dbReference type="Proteomes" id="UP000038010">
    <property type="component" value="Unassembled WGS sequence"/>
</dbReference>
<proteinExistence type="predicted"/>
<comment type="caution">
    <text evidence="3">The sequence shown here is derived from an EMBL/GenBank/DDBJ whole genome shotgun (WGS) entry which is preliminary data.</text>
</comment>
<dbReference type="InterPro" id="IPR057255">
    <property type="entry name" value="2TM_P5A-ATPase"/>
</dbReference>
<dbReference type="OrthoDB" id="48943at2759"/>
<dbReference type="AlphaFoldDB" id="A0A0N1HBR6"/>
<dbReference type="VEuPathDB" id="FungiDB:AB675_10546"/>
<dbReference type="Pfam" id="PF23143">
    <property type="entry name" value="2TM_P5A-ATPase"/>
    <property type="match status" value="1"/>
</dbReference>
<protein>
    <submittedName>
        <fullName evidence="3">Manganese-transporting ATPase 1</fullName>
    </submittedName>
</protein>
<keyword evidence="1" id="KW-0472">Membrane</keyword>
<dbReference type="GeneID" id="28731205"/>